<dbReference type="KEGG" id="fil:BN1229_v1_3680"/>
<dbReference type="KEGG" id="fiy:BN1229_v1_3674"/>
<evidence type="ECO:0000313" key="2">
    <source>
        <dbReference type="Proteomes" id="UP000033187"/>
    </source>
</evidence>
<evidence type="ECO:0000313" key="1">
    <source>
        <dbReference type="EMBL" id="CPR22241.1"/>
    </source>
</evidence>
<keyword evidence="2" id="KW-1185">Reference proteome</keyword>
<gene>
    <name evidence="1" type="ORF">YBN1229_v1_3674</name>
</gene>
<dbReference type="Proteomes" id="UP000033187">
    <property type="component" value="Chromosome 1"/>
</dbReference>
<accession>A0A0D6JJW8</accession>
<organism evidence="1 2">
    <name type="scientific">Candidatus Filomicrobium marinum</name>
    <dbReference type="NCBI Taxonomy" id="1608628"/>
    <lineage>
        <taxon>Bacteria</taxon>
        <taxon>Pseudomonadati</taxon>
        <taxon>Pseudomonadota</taxon>
        <taxon>Alphaproteobacteria</taxon>
        <taxon>Hyphomicrobiales</taxon>
        <taxon>Hyphomicrobiaceae</taxon>
        <taxon>Filomicrobium</taxon>
    </lineage>
</organism>
<name>A0A0D6JJW8_9HYPH</name>
<sequence>MSTSLSAIAGVANRTAAADAANSVIRFIWGPPPEGFYQLLLIIDSYWAAAIASVGRSELVR</sequence>
<protein>
    <submittedName>
        <fullName evidence="1">Uncharacterized protein</fullName>
    </submittedName>
</protein>
<dbReference type="EMBL" id="LN829119">
    <property type="protein sequence ID" value="CPR22241.1"/>
    <property type="molecule type" value="Genomic_DNA"/>
</dbReference>
<reference evidence="2" key="1">
    <citation type="submission" date="2015-02" db="EMBL/GenBank/DDBJ databases">
        <authorList>
            <person name="Chooi Y.-H."/>
        </authorList>
    </citation>
    <scope>NUCLEOTIDE SEQUENCE [LARGE SCALE GENOMIC DNA]</scope>
    <source>
        <strain evidence="2">strain Y</strain>
    </source>
</reference>
<dbReference type="AlphaFoldDB" id="A0A0D6JJW8"/>
<proteinExistence type="predicted"/>